<evidence type="ECO:0000313" key="4">
    <source>
        <dbReference type="Proteomes" id="UP000233551"/>
    </source>
</evidence>
<dbReference type="Proteomes" id="UP000233551">
    <property type="component" value="Unassembled WGS sequence"/>
</dbReference>
<sequence>MCTQVLQSLVPDAQTRTRQGSRCTHACAPARSKRSNARTPALQMPQVRTPYTRVHASAPTCTLARSPARTNVHVCLPAACSSALLHTPTSRTLTPDHPSTHPRAQPSHLTLQPSSTPSLYPEARYKVPDLEELGLRLRMGLYPVRPFGTLFVYGLPFLFIYRVS</sequence>
<proteinExistence type="predicted"/>
<dbReference type="EMBL" id="PGOL01000597">
    <property type="protein sequence ID" value="PKI67505.1"/>
    <property type="molecule type" value="Genomic_DNA"/>
</dbReference>
<keyword evidence="4" id="KW-1185">Reference proteome</keyword>
<keyword evidence="2" id="KW-0812">Transmembrane</keyword>
<evidence type="ECO:0000256" key="2">
    <source>
        <dbReference type="SAM" id="Phobius"/>
    </source>
</evidence>
<feature type="compositionally biased region" description="Polar residues" evidence="1">
    <location>
        <begin position="107"/>
        <end position="118"/>
    </location>
</feature>
<protein>
    <submittedName>
        <fullName evidence="3">Uncharacterized protein</fullName>
    </submittedName>
</protein>
<gene>
    <name evidence="3" type="ORF">CRG98_012089</name>
</gene>
<evidence type="ECO:0000313" key="3">
    <source>
        <dbReference type="EMBL" id="PKI67505.1"/>
    </source>
</evidence>
<dbReference type="AlphaFoldDB" id="A0A2I0KG78"/>
<organism evidence="3 4">
    <name type="scientific">Punica granatum</name>
    <name type="common">Pomegranate</name>
    <dbReference type="NCBI Taxonomy" id="22663"/>
    <lineage>
        <taxon>Eukaryota</taxon>
        <taxon>Viridiplantae</taxon>
        <taxon>Streptophyta</taxon>
        <taxon>Embryophyta</taxon>
        <taxon>Tracheophyta</taxon>
        <taxon>Spermatophyta</taxon>
        <taxon>Magnoliopsida</taxon>
        <taxon>eudicotyledons</taxon>
        <taxon>Gunneridae</taxon>
        <taxon>Pentapetalae</taxon>
        <taxon>rosids</taxon>
        <taxon>malvids</taxon>
        <taxon>Myrtales</taxon>
        <taxon>Lythraceae</taxon>
        <taxon>Punica</taxon>
    </lineage>
</organism>
<feature type="region of interest" description="Disordered" evidence="1">
    <location>
        <begin position="89"/>
        <end position="120"/>
    </location>
</feature>
<feature type="region of interest" description="Disordered" evidence="1">
    <location>
        <begin position="13"/>
        <end position="41"/>
    </location>
</feature>
<keyword evidence="2" id="KW-1133">Transmembrane helix</keyword>
<evidence type="ECO:0000256" key="1">
    <source>
        <dbReference type="SAM" id="MobiDB-lite"/>
    </source>
</evidence>
<comment type="caution">
    <text evidence="3">The sequence shown here is derived from an EMBL/GenBank/DDBJ whole genome shotgun (WGS) entry which is preliminary data.</text>
</comment>
<accession>A0A2I0KG78</accession>
<name>A0A2I0KG78_PUNGR</name>
<keyword evidence="2" id="KW-0472">Membrane</keyword>
<feature type="transmembrane region" description="Helical" evidence="2">
    <location>
        <begin position="142"/>
        <end position="161"/>
    </location>
</feature>
<reference evidence="3 4" key="1">
    <citation type="submission" date="2017-11" db="EMBL/GenBank/DDBJ databases">
        <title>De-novo sequencing of pomegranate (Punica granatum L.) genome.</title>
        <authorList>
            <person name="Akparov Z."/>
            <person name="Amiraslanov A."/>
            <person name="Hajiyeva S."/>
            <person name="Abbasov M."/>
            <person name="Kaur K."/>
            <person name="Hamwieh A."/>
            <person name="Solovyev V."/>
            <person name="Salamov A."/>
            <person name="Braich B."/>
            <person name="Kosarev P."/>
            <person name="Mahmoud A."/>
            <person name="Hajiyev E."/>
            <person name="Babayeva S."/>
            <person name="Izzatullayeva V."/>
            <person name="Mammadov A."/>
            <person name="Mammadov A."/>
            <person name="Sharifova S."/>
            <person name="Ojaghi J."/>
            <person name="Eynullazada K."/>
            <person name="Bayramov B."/>
            <person name="Abdulazimova A."/>
            <person name="Shahmuradov I."/>
        </authorList>
    </citation>
    <scope>NUCLEOTIDE SEQUENCE [LARGE SCALE GENOMIC DNA]</scope>
    <source>
        <strain evidence="4">cv. AG2017</strain>
        <tissue evidence="3">Leaf</tissue>
    </source>
</reference>